<dbReference type="GO" id="GO:0007165">
    <property type="term" value="P:signal transduction"/>
    <property type="evidence" value="ECO:0007669"/>
    <property type="project" value="InterPro"/>
</dbReference>
<dbReference type="EMBL" id="CAJVCH010554873">
    <property type="protein sequence ID" value="CAG7830239.1"/>
    <property type="molecule type" value="Genomic_DNA"/>
</dbReference>
<protein>
    <recommendedName>
        <fullName evidence="2">PDEase domain-containing protein</fullName>
    </recommendedName>
</protein>
<accession>A0A8J2LDT1</accession>
<dbReference type="PANTHER" id="PTHR11347">
    <property type="entry name" value="CYCLIC NUCLEOTIDE PHOSPHODIESTERASE"/>
    <property type="match status" value="1"/>
</dbReference>
<dbReference type="Proteomes" id="UP000708208">
    <property type="component" value="Unassembled WGS sequence"/>
</dbReference>
<evidence type="ECO:0000313" key="4">
    <source>
        <dbReference type="Proteomes" id="UP000708208"/>
    </source>
</evidence>
<dbReference type="Pfam" id="PF00233">
    <property type="entry name" value="PDEase_I"/>
    <property type="match status" value="1"/>
</dbReference>
<keyword evidence="4" id="KW-1185">Reference proteome</keyword>
<evidence type="ECO:0000259" key="2">
    <source>
        <dbReference type="PROSITE" id="PS51845"/>
    </source>
</evidence>
<comment type="caution">
    <text evidence="3">The sequence shown here is derived from an EMBL/GenBank/DDBJ whole genome shotgun (WGS) entry which is preliminary data.</text>
</comment>
<dbReference type="GO" id="GO:0004114">
    <property type="term" value="F:3',5'-cyclic-nucleotide phosphodiesterase activity"/>
    <property type="evidence" value="ECO:0007669"/>
    <property type="project" value="InterPro"/>
</dbReference>
<evidence type="ECO:0000313" key="3">
    <source>
        <dbReference type="EMBL" id="CAG7830239.1"/>
    </source>
</evidence>
<feature type="domain" description="PDEase" evidence="2">
    <location>
        <begin position="1"/>
        <end position="56"/>
    </location>
</feature>
<dbReference type="OrthoDB" id="74705at2759"/>
<gene>
    <name evidence="3" type="ORF">AFUS01_LOCUS40057</name>
</gene>
<sequence>MDREKKDELPKMQLSFIDVICLPLYKTLSEIFPWLQPLYDGCKLNRKNWQDLAEKVDMGLTWIDHDFIEKPVEEFTGTDVVLEDVNLVVTTLNCATGVIEGGGGAGKGARFKVSRWLRSGRKSGSRDSKESNCSSLQSPTRVEGVVEMLECESSDGTRGDRTDEVRMTKKRTCSIC</sequence>
<dbReference type="InterPro" id="IPR002073">
    <property type="entry name" value="PDEase_catalytic_dom"/>
</dbReference>
<organism evidence="3 4">
    <name type="scientific">Allacma fusca</name>
    <dbReference type="NCBI Taxonomy" id="39272"/>
    <lineage>
        <taxon>Eukaryota</taxon>
        <taxon>Metazoa</taxon>
        <taxon>Ecdysozoa</taxon>
        <taxon>Arthropoda</taxon>
        <taxon>Hexapoda</taxon>
        <taxon>Collembola</taxon>
        <taxon>Symphypleona</taxon>
        <taxon>Sminthuridae</taxon>
        <taxon>Allacma</taxon>
    </lineage>
</organism>
<dbReference type="AlphaFoldDB" id="A0A8J2LDT1"/>
<evidence type="ECO:0000256" key="1">
    <source>
        <dbReference type="SAM" id="MobiDB-lite"/>
    </source>
</evidence>
<name>A0A8J2LDT1_9HEXA</name>
<reference evidence="3" key="1">
    <citation type="submission" date="2021-06" db="EMBL/GenBank/DDBJ databases">
        <authorList>
            <person name="Hodson N. C."/>
            <person name="Mongue J. A."/>
            <person name="Jaron S. K."/>
        </authorList>
    </citation>
    <scope>NUCLEOTIDE SEQUENCE</scope>
</reference>
<feature type="region of interest" description="Disordered" evidence="1">
    <location>
        <begin position="120"/>
        <end position="141"/>
    </location>
</feature>
<dbReference type="PROSITE" id="PS51845">
    <property type="entry name" value="PDEASE_I_2"/>
    <property type="match status" value="1"/>
</dbReference>
<proteinExistence type="predicted"/>